<evidence type="ECO:0000313" key="2">
    <source>
        <dbReference type="Proteomes" id="UP000094527"/>
    </source>
</evidence>
<reference evidence="1 2" key="1">
    <citation type="journal article" date="2016" name="Genome Biol. Evol.">
        <title>Gene Family Evolution Reflects Adaptation to Soil Environmental Stressors in the Genome of the Collembolan Orchesella cincta.</title>
        <authorList>
            <person name="Faddeeva-Vakhrusheva A."/>
            <person name="Derks M.F."/>
            <person name="Anvar S.Y."/>
            <person name="Agamennone V."/>
            <person name="Suring W."/>
            <person name="Smit S."/>
            <person name="van Straalen N.M."/>
            <person name="Roelofs D."/>
        </authorList>
    </citation>
    <scope>NUCLEOTIDE SEQUENCE [LARGE SCALE GENOMIC DNA]</scope>
    <source>
        <tissue evidence="1">Mixed pool</tissue>
    </source>
</reference>
<accession>A0A1D2MCM0</accession>
<dbReference type="EMBL" id="LJIJ01001864">
    <property type="protein sequence ID" value="ODM90651.1"/>
    <property type="molecule type" value="Genomic_DNA"/>
</dbReference>
<dbReference type="Proteomes" id="UP000094527">
    <property type="component" value="Unassembled WGS sequence"/>
</dbReference>
<organism evidence="1 2">
    <name type="scientific">Orchesella cincta</name>
    <name type="common">Springtail</name>
    <name type="synonym">Podura cincta</name>
    <dbReference type="NCBI Taxonomy" id="48709"/>
    <lineage>
        <taxon>Eukaryota</taxon>
        <taxon>Metazoa</taxon>
        <taxon>Ecdysozoa</taxon>
        <taxon>Arthropoda</taxon>
        <taxon>Hexapoda</taxon>
        <taxon>Collembola</taxon>
        <taxon>Entomobryomorpha</taxon>
        <taxon>Entomobryoidea</taxon>
        <taxon>Orchesellidae</taxon>
        <taxon>Orchesellinae</taxon>
        <taxon>Orchesella</taxon>
    </lineage>
</organism>
<comment type="caution">
    <text evidence="1">The sequence shown here is derived from an EMBL/GenBank/DDBJ whole genome shotgun (WGS) entry which is preliminary data.</text>
</comment>
<name>A0A1D2MCM0_ORCCI</name>
<keyword evidence="2" id="KW-1185">Reference proteome</keyword>
<sequence length="129" mass="15045">MNSEQYDKLFSELADESINQTETIHLYHEEPSFDTSGLDTSDIIQPLAVVVLPPTIYQPKPQSTPVNTYPIVENRELFLLQIKYLLHYSNRRRRTTGQGKEFESSLEKYLRPQTHDDHVIDVDQRQALI</sequence>
<evidence type="ECO:0000313" key="1">
    <source>
        <dbReference type="EMBL" id="ODM90651.1"/>
    </source>
</evidence>
<proteinExistence type="predicted"/>
<gene>
    <name evidence="1" type="ORF">Ocin01_16030</name>
</gene>
<protein>
    <submittedName>
        <fullName evidence="1">Uncharacterized protein</fullName>
    </submittedName>
</protein>
<dbReference type="AlphaFoldDB" id="A0A1D2MCM0"/>